<evidence type="ECO:0000256" key="1">
    <source>
        <dbReference type="ARBA" id="ARBA00022670"/>
    </source>
</evidence>
<dbReference type="InterPro" id="IPR027065">
    <property type="entry name" value="Lon_Prtase"/>
</dbReference>
<dbReference type="GO" id="GO:0004252">
    <property type="term" value="F:serine-type endopeptidase activity"/>
    <property type="evidence" value="ECO:0007669"/>
    <property type="project" value="UniProtKB-UniRule"/>
</dbReference>
<dbReference type="InterPro" id="IPR046844">
    <property type="entry name" value="Lon-like_helical"/>
</dbReference>
<dbReference type="eggNOG" id="COG1067">
    <property type="taxonomic scope" value="Bacteria"/>
</dbReference>
<dbReference type="GeneID" id="87108059"/>
<feature type="active site" evidence="2">
    <location>
        <position position="684"/>
    </location>
</feature>
<dbReference type="STRING" id="660470.Theba_2342"/>
<organism evidence="4 5">
    <name type="scientific">Mesotoga prima MesG1.Ag.4.2</name>
    <dbReference type="NCBI Taxonomy" id="660470"/>
    <lineage>
        <taxon>Bacteria</taxon>
        <taxon>Thermotogati</taxon>
        <taxon>Thermotogota</taxon>
        <taxon>Thermotogae</taxon>
        <taxon>Kosmotogales</taxon>
        <taxon>Kosmotogaceae</taxon>
        <taxon>Mesotoga</taxon>
    </lineage>
</organism>
<dbReference type="Gene3D" id="3.30.230.10">
    <property type="match status" value="1"/>
</dbReference>
<evidence type="ECO:0000259" key="3">
    <source>
        <dbReference type="PROSITE" id="PS51786"/>
    </source>
</evidence>
<gene>
    <name evidence="4" type="ORF">Theba_2342</name>
</gene>
<evidence type="ECO:0000313" key="5">
    <source>
        <dbReference type="Proteomes" id="UP000002881"/>
    </source>
</evidence>
<dbReference type="GO" id="GO:0006508">
    <property type="term" value="P:proteolysis"/>
    <property type="evidence" value="ECO:0007669"/>
    <property type="project" value="UniProtKB-KW"/>
</dbReference>
<dbReference type="GO" id="GO:0005524">
    <property type="term" value="F:ATP binding"/>
    <property type="evidence" value="ECO:0007669"/>
    <property type="project" value="InterPro"/>
</dbReference>
<dbReference type="HOGENOM" id="CLU_014785_0_1_0"/>
<keyword evidence="2" id="KW-0378">Hydrolase</keyword>
<dbReference type="KEGG" id="mpg:Theba_2342"/>
<protein>
    <recommendedName>
        <fullName evidence="2">endopeptidase La</fullName>
        <ecNumber evidence="2">3.4.21.53</ecNumber>
    </recommendedName>
</protein>
<dbReference type="Pfam" id="PF20437">
    <property type="entry name" value="LonC_helical"/>
    <property type="match status" value="1"/>
</dbReference>
<accession>I2F7R4</accession>
<dbReference type="EC" id="3.4.21.53" evidence="2"/>
<evidence type="ECO:0000313" key="4">
    <source>
        <dbReference type="EMBL" id="AFK07967.1"/>
    </source>
</evidence>
<dbReference type="PROSITE" id="PS51786">
    <property type="entry name" value="LON_PROTEOLYTIC"/>
    <property type="match status" value="1"/>
</dbReference>
<dbReference type="Gene3D" id="3.40.50.300">
    <property type="entry name" value="P-loop containing nucleotide triphosphate hydrolases"/>
    <property type="match status" value="2"/>
</dbReference>
<keyword evidence="1 2" id="KW-0645">Protease</keyword>
<dbReference type="AlphaFoldDB" id="I2F7R4"/>
<dbReference type="InterPro" id="IPR014721">
    <property type="entry name" value="Ribsml_uS5_D2-typ_fold_subgr"/>
</dbReference>
<keyword evidence="2" id="KW-0720">Serine protease</keyword>
<dbReference type="GO" id="GO:0004176">
    <property type="term" value="F:ATP-dependent peptidase activity"/>
    <property type="evidence" value="ECO:0007669"/>
    <property type="project" value="UniProtKB-UniRule"/>
</dbReference>
<comment type="catalytic activity">
    <reaction evidence="2">
        <text>Hydrolysis of proteins in presence of ATP.</text>
        <dbReference type="EC" id="3.4.21.53"/>
    </reaction>
</comment>
<feature type="domain" description="Lon proteolytic" evidence="3">
    <location>
        <begin position="570"/>
        <end position="746"/>
    </location>
</feature>
<proteinExistence type="inferred from homology"/>
<dbReference type="InterPro" id="IPR041699">
    <property type="entry name" value="AAA_32"/>
</dbReference>
<dbReference type="Pfam" id="PF20436">
    <property type="entry name" value="LonB_AAA-LID"/>
    <property type="match status" value="1"/>
</dbReference>
<reference evidence="4 5" key="1">
    <citation type="journal article" date="2012" name="Genome Biol. Evol.">
        <title>Genome Sequence of the Mesophilic Thermotogales Bacterium Mesotoga prima MesG1.Ag.4.2 Reveals the Largest Thermotogales Genome To Date.</title>
        <authorList>
            <person name="Zhaxybayeva O."/>
            <person name="Swithers K.S."/>
            <person name="Foght J."/>
            <person name="Green A.G."/>
            <person name="Bruce D."/>
            <person name="Detter C."/>
            <person name="Han S."/>
            <person name="Teshima H."/>
            <person name="Han J."/>
            <person name="Woyke T."/>
            <person name="Pitluck S."/>
            <person name="Nolan M."/>
            <person name="Ivanova N."/>
            <person name="Pati A."/>
            <person name="Land M.L."/>
            <person name="Dlutek M."/>
            <person name="Doolittle W.F."/>
            <person name="Noll K.M."/>
            <person name="Nesbo C.L."/>
        </authorList>
    </citation>
    <scope>NUCLEOTIDE SEQUENCE [LARGE SCALE GENOMIC DNA]</scope>
    <source>
        <strain evidence="5">mesG1.Ag.4.2</strain>
    </source>
</reference>
<dbReference type="Pfam" id="PF13654">
    <property type="entry name" value="AAA_32"/>
    <property type="match status" value="1"/>
</dbReference>
<dbReference type="InterPro" id="IPR046843">
    <property type="entry name" value="LonB_AAA-LID"/>
</dbReference>
<keyword evidence="5" id="KW-1185">Reference proteome</keyword>
<dbReference type="RefSeq" id="WP_014731717.1">
    <property type="nucleotide sequence ID" value="NC_017934.1"/>
</dbReference>
<dbReference type="EMBL" id="CP003532">
    <property type="protein sequence ID" value="AFK07967.1"/>
    <property type="molecule type" value="Genomic_DNA"/>
</dbReference>
<dbReference type="InterPro" id="IPR027417">
    <property type="entry name" value="P-loop_NTPase"/>
</dbReference>
<sequence>MRKVGWKDIDLKIALPEDVKSTECIGELEEFIGQERAIRALETGLHIDAKGYNVFVSGTTNTGRRTFVSRYLKKKVEGTKTPGDWIYVYNFDDPRSPNSISLEAGTGKIFQKEMNDFVEIAINSIGESFQSEDYQQKVTSLQNEQSEKRSNMLKELVEKAKEKDYTVQINQTGVATIPIWNGKPLTQEVYEALPEDYQKQITKKGEEVRELVNSYLLKLSKMEKDFGEKYKELNRKVASFAVEGHIREMKDRFSESKEVVEFIESMKKDLLDNLGVFFSQEIDSKAFFGKRYAVNLFVDNSGIEGKPVVEVTNANYSSLFGRIEYVAKMGMLDTDHTMIRPGAIHSSNGGYLVLDAKNVLSEPYVWQTLKQVLFSGLEGIENLEHKIGLLSTVSLKPEPIPLDIKIVMIGEPWIYSMLSTLDTDFKKLFKVKAEFDWEMTIQNDTVDKLCGLMCNIVKANSLRPLEREGIIEVIKRAIFLSGSRKKVSTQFGALEQILLESSAVAEVSGHEMTQADDVSTAWEEMHKRVSLYQDKIKEMFQNSTLMVQTEGELVGEINGLTVIQTEDLSFGIPVKITAKVGPGNSGIVDIQKESELSGHIHNKASLTIQGYMSSKYAQQFPLSLNGSISFEQVYSAVEGDSASVAETVAFLSAVAEVPIKQSIAVTGSINQSGRVQPVGGVQYKIQGFYDLCKIKGFNGQQGVIVPEANSDNVILNDEIIGAVKEGRFNVWTIETVDEAIEILTGMKPGRIGKNGQYSSGSFNRLVVDRLKKFYEIASRTNKRAGKNVD</sequence>
<comment type="similarity">
    <text evidence="2">Belongs to the peptidase S16 family.</text>
</comment>
<dbReference type="Gene3D" id="1.10.8.60">
    <property type="match status" value="1"/>
</dbReference>
<dbReference type="PRINTS" id="PR00830">
    <property type="entry name" value="ENDOLAPTASE"/>
</dbReference>
<dbReference type="Proteomes" id="UP000002881">
    <property type="component" value="Chromosome"/>
</dbReference>
<dbReference type="InterPro" id="IPR008269">
    <property type="entry name" value="Lon_proteolytic"/>
</dbReference>
<dbReference type="PANTHER" id="PTHR10046">
    <property type="entry name" value="ATP DEPENDENT LON PROTEASE FAMILY MEMBER"/>
    <property type="match status" value="1"/>
</dbReference>
<dbReference type="GO" id="GO:0030163">
    <property type="term" value="P:protein catabolic process"/>
    <property type="evidence" value="ECO:0007669"/>
    <property type="project" value="InterPro"/>
</dbReference>
<dbReference type="Pfam" id="PF05362">
    <property type="entry name" value="Lon_C"/>
    <property type="match status" value="1"/>
</dbReference>
<name>I2F7R4_9BACT</name>
<evidence type="ECO:0000256" key="2">
    <source>
        <dbReference type="PROSITE-ProRule" id="PRU01122"/>
    </source>
</evidence>
<feature type="active site" evidence="2">
    <location>
        <position position="641"/>
    </location>
</feature>
<dbReference type="InterPro" id="IPR020568">
    <property type="entry name" value="Ribosomal_Su5_D2-typ_SF"/>
</dbReference>
<dbReference type="SUPFAM" id="SSF54211">
    <property type="entry name" value="Ribosomal protein S5 domain 2-like"/>
    <property type="match status" value="1"/>
</dbReference>